<dbReference type="PANTHER" id="PTHR42749:SF1">
    <property type="entry name" value="CELL SHAPE-DETERMINING PROTEIN MREB"/>
    <property type="match status" value="1"/>
</dbReference>
<protein>
    <submittedName>
        <fullName evidence="8">Hsp70 family protein</fullName>
    </submittedName>
</protein>
<dbReference type="SUPFAM" id="SSF53067">
    <property type="entry name" value="Actin-like ATPase domain"/>
    <property type="match status" value="2"/>
</dbReference>
<feature type="region of interest" description="Disordered" evidence="6">
    <location>
        <begin position="344"/>
        <end position="431"/>
    </location>
</feature>
<keyword evidence="7" id="KW-0812">Transmembrane</keyword>
<evidence type="ECO:0000256" key="2">
    <source>
        <dbReference type="ARBA" id="ARBA00022741"/>
    </source>
</evidence>
<dbReference type="PRINTS" id="PR00301">
    <property type="entry name" value="HEATSHOCK70"/>
</dbReference>
<dbReference type="PROSITE" id="PS01036">
    <property type="entry name" value="HSP70_3"/>
    <property type="match status" value="1"/>
</dbReference>
<dbReference type="InterPro" id="IPR043129">
    <property type="entry name" value="ATPase_NBD"/>
</dbReference>
<evidence type="ECO:0000256" key="7">
    <source>
        <dbReference type="SAM" id="Phobius"/>
    </source>
</evidence>
<comment type="similarity">
    <text evidence="1">Belongs to the heat shock protein 70 family.</text>
</comment>
<proteinExistence type="inferred from homology"/>
<keyword evidence="7" id="KW-1133">Transmembrane helix</keyword>
<feature type="compositionally biased region" description="Pro residues" evidence="6">
    <location>
        <begin position="345"/>
        <end position="356"/>
    </location>
</feature>
<feature type="region of interest" description="Disordered" evidence="6">
    <location>
        <begin position="541"/>
        <end position="564"/>
    </location>
</feature>
<dbReference type="InterPro" id="IPR013126">
    <property type="entry name" value="Hsp_70_fam"/>
</dbReference>
<dbReference type="Proteomes" id="UP001595912">
    <property type="component" value="Unassembled WGS sequence"/>
</dbReference>
<keyword evidence="2" id="KW-0547">Nucleotide-binding</keyword>
<sequence length="726" mass="73602">MTGIRLGVDFGTSTTIAMLRRPDGRVQPLLFDGSPLLSSAVLLGPDGRLHTGRDAAHLARSAPERLEPNPKRRVDDTSVLLGDREIGVRELVAAVLQRVATEAARVAGPVTAVTLTHPANWGAGRRAVLVEAARQVGFDDVDLVAEPVAAATYLAETRGAQLPLGACVVVYDLGAGTCDVTVLRRGAQGFEPVASDGLNDVGGLDVDATVVAFLQATYGTLWTGAATRRQLWEDVRSAKEMLSRASGTVVMVPALGKEVPLGREQLEGLARPVLRQTVSMTRALLTEAAVPPSAIAGLFLVGGSSRIPLVATMLHESIGIAPIVAEQPELVVAEGALYATGAPPAAAPPVSGPPTADPRTAVSGPPMPDPRTAVSGPPAYSPTSPQSPYGPTAPTSPVPGAPGSPVPGAPVPGGYPAGRPQPVSGSPFSGSPAGIYDTGAYTGGMPAAAIPESTAAGGFRAAPLPVSAAPYGPAPVSAMPGPMPPSPGHPAAPTWTPPPPPAPRRQGSGAGVAVAVVLVLVAVLVVGGGVGAYLLLKNGNTNGSPNTSGASGAGRQSSGPGRFDVAKLPQNICGTIDVAPISGQYEEPAGEPSPSRNLNTFASVASCAISRIHKADYSTASVVSIATVYADLATAKQMIDSARLNSDLTELDGIGEQACTYVDKQQPSVLTVTFVGVESNLVLTLTLVVSAGNSGKFTDAQIKDLQNRLGDIGRKTFPKTVAAIGG</sequence>
<gene>
    <name evidence="8" type="ORF">ACFPIJ_39175</name>
</gene>
<organism evidence="8 9">
    <name type="scientific">Dactylosporangium cerinum</name>
    <dbReference type="NCBI Taxonomy" id="1434730"/>
    <lineage>
        <taxon>Bacteria</taxon>
        <taxon>Bacillati</taxon>
        <taxon>Actinomycetota</taxon>
        <taxon>Actinomycetes</taxon>
        <taxon>Micromonosporales</taxon>
        <taxon>Micromonosporaceae</taxon>
        <taxon>Dactylosporangium</taxon>
    </lineage>
</organism>
<dbReference type="InterPro" id="IPR018181">
    <property type="entry name" value="Heat_shock_70_CS"/>
</dbReference>
<feature type="transmembrane region" description="Helical" evidence="7">
    <location>
        <begin position="510"/>
        <end position="536"/>
    </location>
</feature>
<evidence type="ECO:0000313" key="8">
    <source>
        <dbReference type="EMBL" id="MFC5003834.1"/>
    </source>
</evidence>
<dbReference type="Gene3D" id="3.30.420.40">
    <property type="match status" value="2"/>
</dbReference>
<accession>A0ABV9W7E6</accession>
<evidence type="ECO:0000256" key="5">
    <source>
        <dbReference type="ARBA" id="ARBA00023186"/>
    </source>
</evidence>
<feature type="compositionally biased region" description="Pro residues" evidence="6">
    <location>
        <begin position="482"/>
        <end position="503"/>
    </location>
</feature>
<keyword evidence="5" id="KW-0143">Chaperone</keyword>
<keyword evidence="3" id="KW-0067">ATP-binding</keyword>
<evidence type="ECO:0000256" key="6">
    <source>
        <dbReference type="SAM" id="MobiDB-lite"/>
    </source>
</evidence>
<evidence type="ECO:0000313" key="9">
    <source>
        <dbReference type="Proteomes" id="UP001595912"/>
    </source>
</evidence>
<dbReference type="PANTHER" id="PTHR42749">
    <property type="entry name" value="CELL SHAPE-DETERMINING PROTEIN MREB"/>
    <property type="match status" value="1"/>
</dbReference>
<feature type="compositionally biased region" description="Low complexity" evidence="6">
    <location>
        <begin position="541"/>
        <end position="562"/>
    </location>
</feature>
<keyword evidence="7" id="KW-0472">Membrane</keyword>
<dbReference type="RefSeq" id="WP_380123150.1">
    <property type="nucleotide sequence ID" value="NZ_JBHSIU010000054.1"/>
</dbReference>
<dbReference type="Gene3D" id="3.90.640.10">
    <property type="entry name" value="Actin, Chain A, domain 4"/>
    <property type="match status" value="1"/>
</dbReference>
<feature type="region of interest" description="Disordered" evidence="6">
    <location>
        <begin position="482"/>
        <end position="508"/>
    </location>
</feature>
<reference evidence="9" key="1">
    <citation type="journal article" date="2019" name="Int. J. Syst. Evol. Microbiol.">
        <title>The Global Catalogue of Microorganisms (GCM) 10K type strain sequencing project: providing services to taxonomists for standard genome sequencing and annotation.</title>
        <authorList>
            <consortium name="The Broad Institute Genomics Platform"/>
            <consortium name="The Broad Institute Genome Sequencing Center for Infectious Disease"/>
            <person name="Wu L."/>
            <person name="Ma J."/>
        </authorList>
    </citation>
    <scope>NUCLEOTIDE SEQUENCE [LARGE SCALE GENOMIC DNA]</scope>
    <source>
        <strain evidence="9">CGMCC 4.7152</strain>
    </source>
</reference>
<evidence type="ECO:0000256" key="4">
    <source>
        <dbReference type="ARBA" id="ARBA00023016"/>
    </source>
</evidence>
<dbReference type="EMBL" id="JBHSIU010000054">
    <property type="protein sequence ID" value="MFC5003834.1"/>
    <property type="molecule type" value="Genomic_DNA"/>
</dbReference>
<evidence type="ECO:0000256" key="1">
    <source>
        <dbReference type="ARBA" id="ARBA00007381"/>
    </source>
</evidence>
<name>A0ABV9W7E6_9ACTN</name>
<keyword evidence="4" id="KW-0346">Stress response</keyword>
<evidence type="ECO:0000256" key="3">
    <source>
        <dbReference type="ARBA" id="ARBA00022840"/>
    </source>
</evidence>
<dbReference type="Pfam" id="PF00012">
    <property type="entry name" value="HSP70"/>
    <property type="match status" value="1"/>
</dbReference>
<comment type="caution">
    <text evidence="8">The sequence shown here is derived from an EMBL/GenBank/DDBJ whole genome shotgun (WGS) entry which is preliminary data.</text>
</comment>
<feature type="compositionally biased region" description="Pro residues" evidence="6">
    <location>
        <begin position="394"/>
        <end position="410"/>
    </location>
</feature>
<keyword evidence="9" id="KW-1185">Reference proteome</keyword>